<proteinExistence type="predicted"/>
<name>A0A163D455_9FLAO</name>
<protein>
    <submittedName>
        <fullName evidence="1">Uncharacterized protein</fullName>
    </submittedName>
</protein>
<dbReference type="RefSeq" id="WP_066308352.1">
    <property type="nucleotide sequence ID" value="NZ_CANLSS010000002.1"/>
</dbReference>
<dbReference type="Proteomes" id="UP000076715">
    <property type="component" value="Unassembled WGS sequence"/>
</dbReference>
<dbReference type="OrthoDB" id="1163789at2"/>
<organism evidence="1 2">
    <name type="scientific">Aquimarina aggregata</name>
    <dbReference type="NCBI Taxonomy" id="1642818"/>
    <lineage>
        <taxon>Bacteria</taxon>
        <taxon>Pseudomonadati</taxon>
        <taxon>Bacteroidota</taxon>
        <taxon>Flavobacteriia</taxon>
        <taxon>Flavobacteriales</taxon>
        <taxon>Flavobacteriaceae</taxon>
        <taxon>Aquimarina</taxon>
    </lineage>
</organism>
<evidence type="ECO:0000313" key="2">
    <source>
        <dbReference type="Proteomes" id="UP000076715"/>
    </source>
</evidence>
<accession>A0A163D455</accession>
<sequence length="60" mass="6835">MKLNKNIVLKFEVGDTVFTKINPNISLIVKRYIDGIYYCGFQNDPDRWELGLSARALVGS</sequence>
<keyword evidence="2" id="KW-1185">Reference proteome</keyword>
<gene>
    <name evidence="1" type="ORF">AWE51_16680</name>
</gene>
<comment type="caution">
    <text evidence="1">The sequence shown here is derived from an EMBL/GenBank/DDBJ whole genome shotgun (WGS) entry which is preliminary data.</text>
</comment>
<evidence type="ECO:0000313" key="1">
    <source>
        <dbReference type="EMBL" id="KZS42981.1"/>
    </source>
</evidence>
<dbReference type="EMBL" id="LQRT01000001">
    <property type="protein sequence ID" value="KZS42981.1"/>
    <property type="molecule type" value="Genomic_DNA"/>
</dbReference>
<dbReference type="AlphaFoldDB" id="A0A163D455"/>
<reference evidence="1 2" key="1">
    <citation type="submission" date="2016-01" db="EMBL/GenBank/DDBJ databases">
        <title>The draft genome sequence of Aquimarina sp. RZW4-3-2.</title>
        <authorList>
            <person name="Wang Y."/>
        </authorList>
    </citation>
    <scope>NUCLEOTIDE SEQUENCE [LARGE SCALE GENOMIC DNA]</scope>
    <source>
        <strain evidence="1 2">RZW4-3-2</strain>
    </source>
</reference>